<feature type="chain" id="PRO_5033343014" evidence="2">
    <location>
        <begin position="22"/>
        <end position="231"/>
    </location>
</feature>
<gene>
    <name evidence="5" type="primary">CSON015493</name>
</gene>
<dbReference type="InterPro" id="IPR006047">
    <property type="entry name" value="GH13_cat_dom"/>
</dbReference>
<dbReference type="GO" id="GO:0005975">
    <property type="term" value="P:carbohydrate metabolic process"/>
    <property type="evidence" value="ECO:0007669"/>
    <property type="project" value="InterPro"/>
</dbReference>
<evidence type="ECO:0000256" key="2">
    <source>
        <dbReference type="SAM" id="SignalP"/>
    </source>
</evidence>
<dbReference type="PANTHER" id="PTHR10357:SF179">
    <property type="entry name" value="NEUTRAL AND BASIC AMINO ACID TRANSPORT PROTEIN RBAT"/>
    <property type="match status" value="1"/>
</dbReference>
<feature type="signal peptide" evidence="2">
    <location>
        <begin position="1"/>
        <end position="21"/>
    </location>
</feature>
<dbReference type="EMBL" id="UFQS01000098">
    <property type="protein sequence ID" value="SSW99442.1"/>
    <property type="molecule type" value="Genomic_DNA"/>
</dbReference>
<dbReference type="AlphaFoldDB" id="A0A336LP29"/>
<evidence type="ECO:0000259" key="3">
    <source>
        <dbReference type="Pfam" id="PF00128"/>
    </source>
</evidence>
<evidence type="ECO:0000313" key="4">
    <source>
        <dbReference type="EMBL" id="SSW99442.1"/>
    </source>
</evidence>
<name>A0A336LP29_CULSO</name>
<accession>A0A336LP29</accession>
<protein>
    <submittedName>
        <fullName evidence="5">CSON015493 protein</fullName>
    </submittedName>
</protein>
<feature type="domain" description="Glycosyl hydrolase family 13 catalytic" evidence="3">
    <location>
        <begin position="153"/>
        <end position="226"/>
    </location>
</feature>
<dbReference type="EMBL" id="UFQT01000098">
    <property type="protein sequence ID" value="SSX19822.1"/>
    <property type="molecule type" value="Genomic_DNA"/>
</dbReference>
<keyword evidence="1 2" id="KW-0732">Signal</keyword>
<feature type="domain" description="Glycosyl hydrolase family 13 catalytic" evidence="3">
    <location>
        <begin position="32"/>
        <end position="84"/>
    </location>
</feature>
<dbReference type="InterPro" id="IPR017853">
    <property type="entry name" value="GH"/>
</dbReference>
<reference evidence="5" key="2">
    <citation type="submission" date="2018-07" db="EMBL/GenBank/DDBJ databases">
        <authorList>
            <person name="Quirk P.G."/>
            <person name="Krulwich T.A."/>
        </authorList>
    </citation>
    <scope>NUCLEOTIDE SEQUENCE</scope>
</reference>
<sequence>MKLLFFTISLILIFTIGGNQALEWWENANYYQIYPKSYADADNDGTGDLQGIKSKIPYLKELGMDAVWLSPCFNSSWKDETYDIVYQWRELLDSYKDSPRIMMTEAYTALDKLMKYYGDGKRNGSHIPFNFEVLLATIYESSPRDLKLHCYLDHIYTLNRDENFDMVYQWREVLDKYKEPKVMMTEAYNYEDILMRYYGDENRNGSHIPFNFIVLMEQKALSTAKHLKTEI</sequence>
<reference evidence="4" key="1">
    <citation type="submission" date="2018-04" db="EMBL/GenBank/DDBJ databases">
        <authorList>
            <person name="Go L.Y."/>
            <person name="Mitchell J.A."/>
        </authorList>
    </citation>
    <scope>NUCLEOTIDE SEQUENCE</scope>
    <source>
        <tissue evidence="4">Whole organism</tissue>
    </source>
</reference>
<evidence type="ECO:0000256" key="1">
    <source>
        <dbReference type="ARBA" id="ARBA00022729"/>
    </source>
</evidence>
<evidence type="ECO:0000313" key="5">
    <source>
        <dbReference type="EMBL" id="SSX19822.1"/>
    </source>
</evidence>
<dbReference type="VEuPathDB" id="VectorBase:CSON015493"/>
<dbReference type="Gene3D" id="3.20.20.80">
    <property type="entry name" value="Glycosidases"/>
    <property type="match status" value="3"/>
</dbReference>
<dbReference type="Pfam" id="PF00128">
    <property type="entry name" value="Alpha-amylase"/>
    <property type="match status" value="2"/>
</dbReference>
<dbReference type="PANTHER" id="PTHR10357">
    <property type="entry name" value="ALPHA-AMYLASE FAMILY MEMBER"/>
    <property type="match status" value="1"/>
</dbReference>
<dbReference type="SUPFAM" id="SSF51445">
    <property type="entry name" value="(Trans)glycosidases"/>
    <property type="match status" value="1"/>
</dbReference>
<proteinExistence type="predicted"/>
<organism evidence="5">
    <name type="scientific">Culicoides sonorensis</name>
    <name type="common">Biting midge</name>
    <dbReference type="NCBI Taxonomy" id="179676"/>
    <lineage>
        <taxon>Eukaryota</taxon>
        <taxon>Metazoa</taxon>
        <taxon>Ecdysozoa</taxon>
        <taxon>Arthropoda</taxon>
        <taxon>Hexapoda</taxon>
        <taxon>Insecta</taxon>
        <taxon>Pterygota</taxon>
        <taxon>Neoptera</taxon>
        <taxon>Endopterygota</taxon>
        <taxon>Diptera</taxon>
        <taxon>Nematocera</taxon>
        <taxon>Chironomoidea</taxon>
        <taxon>Ceratopogonidae</taxon>
        <taxon>Ceratopogoninae</taxon>
        <taxon>Culicoides</taxon>
        <taxon>Monoculicoides</taxon>
    </lineage>
</organism>